<dbReference type="EMBL" id="ML977321">
    <property type="protein sequence ID" value="KAF2116277.1"/>
    <property type="molecule type" value="Genomic_DNA"/>
</dbReference>
<proteinExistence type="predicted"/>
<reference evidence="2" key="1">
    <citation type="journal article" date="2020" name="Stud. Mycol.">
        <title>101 Dothideomycetes genomes: a test case for predicting lifestyles and emergence of pathogens.</title>
        <authorList>
            <person name="Haridas S."/>
            <person name="Albert R."/>
            <person name="Binder M."/>
            <person name="Bloem J."/>
            <person name="Labutti K."/>
            <person name="Salamov A."/>
            <person name="Andreopoulos B."/>
            <person name="Baker S."/>
            <person name="Barry K."/>
            <person name="Bills G."/>
            <person name="Bluhm B."/>
            <person name="Cannon C."/>
            <person name="Castanera R."/>
            <person name="Culley D."/>
            <person name="Daum C."/>
            <person name="Ezra D."/>
            <person name="Gonzalez J."/>
            <person name="Henrissat B."/>
            <person name="Kuo A."/>
            <person name="Liang C."/>
            <person name="Lipzen A."/>
            <person name="Lutzoni F."/>
            <person name="Magnuson J."/>
            <person name="Mondo S."/>
            <person name="Nolan M."/>
            <person name="Ohm R."/>
            <person name="Pangilinan J."/>
            <person name="Park H.-J."/>
            <person name="Ramirez L."/>
            <person name="Alfaro M."/>
            <person name="Sun H."/>
            <person name="Tritt A."/>
            <person name="Yoshinaga Y."/>
            <person name="Zwiers L.-H."/>
            <person name="Turgeon B."/>
            <person name="Goodwin S."/>
            <person name="Spatafora J."/>
            <person name="Crous P."/>
            <person name="Grigoriev I."/>
        </authorList>
    </citation>
    <scope>NUCLEOTIDE SEQUENCE</scope>
    <source>
        <strain evidence="2">CBS 627.86</strain>
    </source>
</reference>
<feature type="compositionally biased region" description="Basic and acidic residues" evidence="1">
    <location>
        <begin position="375"/>
        <end position="398"/>
    </location>
</feature>
<keyword evidence="3" id="KW-1185">Reference proteome</keyword>
<dbReference type="AlphaFoldDB" id="A0A6A5ZC26"/>
<evidence type="ECO:0000256" key="1">
    <source>
        <dbReference type="SAM" id="MobiDB-lite"/>
    </source>
</evidence>
<name>A0A6A5ZC26_9PLEO</name>
<evidence type="ECO:0000313" key="2">
    <source>
        <dbReference type="EMBL" id="KAF2116277.1"/>
    </source>
</evidence>
<feature type="compositionally biased region" description="Low complexity" evidence="1">
    <location>
        <begin position="411"/>
        <end position="432"/>
    </location>
</feature>
<evidence type="ECO:0000313" key="3">
    <source>
        <dbReference type="Proteomes" id="UP000799770"/>
    </source>
</evidence>
<protein>
    <submittedName>
        <fullName evidence="2">Uncharacterized protein</fullName>
    </submittedName>
</protein>
<feature type="region of interest" description="Disordered" evidence="1">
    <location>
        <begin position="375"/>
        <end position="432"/>
    </location>
</feature>
<accession>A0A6A5ZC26</accession>
<dbReference type="Proteomes" id="UP000799770">
    <property type="component" value="Unassembled WGS sequence"/>
</dbReference>
<gene>
    <name evidence="2" type="ORF">BDV96DRAFT_645608</name>
</gene>
<sequence length="432" mass="49661">MDKPTERGKNPINQSKMELPKQKTIPIPMDKFKLDGEGRDYSCLSTAWDCPPRHLLTKERRWIGQFPAYTGAAVDDCQKWLCPDPDCSIKPGTKRWEICHLFGACIIDTKDTRLWLKEQNSKDYVDAYTRDTTPQSSPSGLENVAKQPLPSEVGVAYHSNPSEAAECTHEWLDESGRWRECRLNRLEGLPAPRILRNPSIVHETGREGYFDPTTEKGKELARYRNSFSAYKNHTKLSGNNRDEDLEDKVYKATWICPQCSVNVYDIEGKAIDFQPWLEYTQDLQRKSSRGICHKFMVVQLSASHERICFVNMFGKGESRDKRPCGMVCQNKKYGKGPLPQFREVECDYVYGKEPEWRYDPSRENLYLATWLTPEEREKERERLLQEKEEREKREKEEAQQSAPPGPSVQPGSASQAGSARQSGQSGFFSVVL</sequence>
<feature type="region of interest" description="Disordered" evidence="1">
    <location>
        <begin position="1"/>
        <end position="20"/>
    </location>
</feature>
<organism evidence="2 3">
    <name type="scientific">Lophiotrema nucula</name>
    <dbReference type="NCBI Taxonomy" id="690887"/>
    <lineage>
        <taxon>Eukaryota</taxon>
        <taxon>Fungi</taxon>
        <taxon>Dikarya</taxon>
        <taxon>Ascomycota</taxon>
        <taxon>Pezizomycotina</taxon>
        <taxon>Dothideomycetes</taxon>
        <taxon>Pleosporomycetidae</taxon>
        <taxon>Pleosporales</taxon>
        <taxon>Lophiotremataceae</taxon>
        <taxon>Lophiotrema</taxon>
    </lineage>
</organism>